<dbReference type="CDD" id="cd08464">
    <property type="entry name" value="PBP2_DntR_like_2"/>
    <property type="match status" value="1"/>
</dbReference>
<dbReference type="GO" id="GO:0003700">
    <property type="term" value="F:DNA-binding transcription factor activity"/>
    <property type="evidence" value="ECO:0007669"/>
    <property type="project" value="InterPro"/>
</dbReference>
<dbReference type="Pfam" id="PF00126">
    <property type="entry name" value="HTH_1"/>
    <property type="match status" value="1"/>
</dbReference>
<gene>
    <name evidence="7" type="ORF">AUC69_00795</name>
</gene>
<dbReference type="AlphaFoldDB" id="A0A1E3W3X9"/>
<dbReference type="Gene3D" id="1.10.10.10">
    <property type="entry name" value="Winged helix-like DNA-binding domain superfamily/Winged helix DNA-binding domain"/>
    <property type="match status" value="1"/>
</dbReference>
<comment type="similarity">
    <text evidence="1">Belongs to the LysR transcriptional regulatory family.</text>
</comment>
<dbReference type="SUPFAM" id="SSF46785">
    <property type="entry name" value="Winged helix' DNA-binding domain"/>
    <property type="match status" value="1"/>
</dbReference>
<reference evidence="7 8" key="1">
    <citation type="journal article" date="2016" name="Environ. Microbiol.">
        <title>New Methyloceanibacter diversity from North Sea sediments includes methanotroph containing solely the soluble methane monooxygenase.</title>
        <authorList>
            <person name="Vekeman B."/>
            <person name="Kerckhof F.M."/>
            <person name="Cremers G."/>
            <person name="de Vos P."/>
            <person name="Vandamme P."/>
            <person name="Boon N."/>
            <person name="Op den Camp H.J."/>
            <person name="Heylen K."/>
        </authorList>
    </citation>
    <scope>NUCLEOTIDE SEQUENCE [LARGE SCALE GENOMIC DNA]</scope>
    <source>
        <strain evidence="7 8">R-67175</strain>
    </source>
</reference>
<evidence type="ECO:0000256" key="1">
    <source>
        <dbReference type="ARBA" id="ARBA00009437"/>
    </source>
</evidence>
<evidence type="ECO:0000313" key="7">
    <source>
        <dbReference type="EMBL" id="ODS00496.1"/>
    </source>
</evidence>
<accession>A0A1E3W3X9</accession>
<dbReference type="InterPro" id="IPR005119">
    <property type="entry name" value="LysR_subst-bd"/>
</dbReference>
<dbReference type="GO" id="GO:0003677">
    <property type="term" value="F:DNA binding"/>
    <property type="evidence" value="ECO:0007669"/>
    <property type="project" value="UniProtKB-KW"/>
</dbReference>
<dbReference type="PRINTS" id="PR00039">
    <property type="entry name" value="HTHLYSR"/>
</dbReference>
<evidence type="ECO:0000256" key="4">
    <source>
        <dbReference type="ARBA" id="ARBA00023125"/>
    </source>
</evidence>
<dbReference type="OrthoDB" id="8339333at2"/>
<keyword evidence="3" id="KW-0805">Transcription regulation</keyword>
<dbReference type="PANTHER" id="PTHR30118:SF15">
    <property type="entry name" value="TRANSCRIPTIONAL REGULATORY PROTEIN"/>
    <property type="match status" value="1"/>
</dbReference>
<dbReference type="InterPro" id="IPR036390">
    <property type="entry name" value="WH_DNA-bd_sf"/>
</dbReference>
<protein>
    <submittedName>
        <fullName evidence="7">LysR family transcriptional regulator</fullName>
    </submittedName>
</protein>
<dbReference type="Proteomes" id="UP000094472">
    <property type="component" value="Unassembled WGS sequence"/>
</dbReference>
<sequence length="310" mass="34329">MSIDHANLSRLDLNLLVAFDALLTERSVTRAAARVGLGQSAMSHNLARLRTLFGDELLTRGAEGMRPTPRARALADPVRMTLAQIQSAVLQREAFDPATADRVFRIGLADSIEVAVIPTLIERLQDSAPGVSLRLRSTNRISILEELDTGDLDLGIGVFNEGQTHHKRRQLYTDSFLCLFSAEQLNLAPPISLKDYLRWPHVLTSLADDSRGAVDEVLAKHKLSRSIVMTTPGFLAVPFVVRRARVITTMPSRLARYFSETFGLVTSPVPIDLPSFTISLLWHASFDHDPGHVWLRQTVSGLVSEHNLEL</sequence>
<dbReference type="PROSITE" id="PS50931">
    <property type="entry name" value="HTH_LYSR"/>
    <property type="match status" value="1"/>
</dbReference>
<dbReference type="InterPro" id="IPR036388">
    <property type="entry name" value="WH-like_DNA-bd_sf"/>
</dbReference>
<feature type="domain" description="HTH lysR-type" evidence="6">
    <location>
        <begin position="11"/>
        <end position="68"/>
    </location>
</feature>
<keyword evidence="2" id="KW-0536">Nodulation</keyword>
<dbReference type="Gene3D" id="3.40.190.10">
    <property type="entry name" value="Periplasmic binding protein-like II"/>
    <property type="match status" value="2"/>
</dbReference>
<dbReference type="InterPro" id="IPR000847">
    <property type="entry name" value="LysR_HTH_N"/>
</dbReference>
<dbReference type="PANTHER" id="PTHR30118">
    <property type="entry name" value="HTH-TYPE TRANSCRIPTIONAL REGULATOR LEUO-RELATED"/>
    <property type="match status" value="1"/>
</dbReference>
<evidence type="ECO:0000313" key="8">
    <source>
        <dbReference type="Proteomes" id="UP000094472"/>
    </source>
</evidence>
<comment type="caution">
    <text evidence="7">The sequence shown here is derived from an EMBL/GenBank/DDBJ whole genome shotgun (WGS) entry which is preliminary data.</text>
</comment>
<organism evidence="7 8">
    <name type="scientific">Methyloceanibacter superfactus</name>
    <dbReference type="NCBI Taxonomy" id="1774969"/>
    <lineage>
        <taxon>Bacteria</taxon>
        <taxon>Pseudomonadati</taxon>
        <taxon>Pseudomonadota</taxon>
        <taxon>Alphaproteobacteria</taxon>
        <taxon>Hyphomicrobiales</taxon>
        <taxon>Hyphomicrobiaceae</taxon>
        <taxon>Methyloceanibacter</taxon>
    </lineage>
</organism>
<proteinExistence type="inferred from homology"/>
<evidence type="ECO:0000259" key="6">
    <source>
        <dbReference type="PROSITE" id="PS50931"/>
    </source>
</evidence>
<evidence type="ECO:0000256" key="5">
    <source>
        <dbReference type="ARBA" id="ARBA00023163"/>
    </source>
</evidence>
<evidence type="ECO:0000256" key="2">
    <source>
        <dbReference type="ARBA" id="ARBA00022458"/>
    </source>
</evidence>
<keyword evidence="4" id="KW-0238">DNA-binding</keyword>
<keyword evidence="5" id="KW-0804">Transcription</keyword>
<dbReference type="EMBL" id="LPWF01000013">
    <property type="protein sequence ID" value="ODS00496.1"/>
    <property type="molecule type" value="Genomic_DNA"/>
</dbReference>
<dbReference type="SUPFAM" id="SSF53850">
    <property type="entry name" value="Periplasmic binding protein-like II"/>
    <property type="match status" value="1"/>
</dbReference>
<evidence type="ECO:0000256" key="3">
    <source>
        <dbReference type="ARBA" id="ARBA00023015"/>
    </source>
</evidence>
<name>A0A1E3W3X9_9HYPH</name>
<dbReference type="STRING" id="1774969.AUC69_00795"/>
<keyword evidence="8" id="KW-1185">Reference proteome</keyword>
<dbReference type="Pfam" id="PF03466">
    <property type="entry name" value="LysR_substrate"/>
    <property type="match status" value="1"/>
</dbReference>
<dbReference type="InterPro" id="IPR050389">
    <property type="entry name" value="LysR-type_TF"/>
</dbReference>